<accession>A0A4Q5LP99</accession>
<feature type="transmembrane region" description="Helical" evidence="6">
    <location>
        <begin position="378"/>
        <end position="402"/>
    </location>
</feature>
<keyword evidence="3 6" id="KW-0812">Transmembrane</keyword>
<keyword evidence="8" id="KW-1185">Reference proteome</keyword>
<dbReference type="OrthoDB" id="9786665at2"/>
<name>A0A4Q5LP99_9SPHI</name>
<keyword evidence="5 6" id="KW-0472">Membrane</keyword>
<evidence type="ECO:0000256" key="5">
    <source>
        <dbReference type="ARBA" id="ARBA00023136"/>
    </source>
</evidence>
<feature type="transmembrane region" description="Helical" evidence="6">
    <location>
        <begin position="461"/>
        <end position="479"/>
    </location>
</feature>
<dbReference type="Gene3D" id="1.20.1250.20">
    <property type="entry name" value="MFS general substrate transporter like domains"/>
    <property type="match status" value="2"/>
</dbReference>
<feature type="transmembrane region" description="Helical" evidence="6">
    <location>
        <begin position="87"/>
        <end position="105"/>
    </location>
</feature>
<proteinExistence type="predicted"/>
<feature type="transmembrane region" description="Helical" evidence="6">
    <location>
        <begin position="191"/>
        <end position="209"/>
    </location>
</feature>
<evidence type="ECO:0000256" key="2">
    <source>
        <dbReference type="ARBA" id="ARBA00022475"/>
    </source>
</evidence>
<feature type="transmembrane region" description="Helical" evidence="6">
    <location>
        <begin position="230"/>
        <end position="250"/>
    </location>
</feature>
<keyword evidence="2" id="KW-1003">Cell membrane</keyword>
<evidence type="ECO:0000256" key="4">
    <source>
        <dbReference type="ARBA" id="ARBA00022989"/>
    </source>
</evidence>
<evidence type="ECO:0000256" key="1">
    <source>
        <dbReference type="ARBA" id="ARBA00004429"/>
    </source>
</evidence>
<evidence type="ECO:0000313" key="8">
    <source>
        <dbReference type="Proteomes" id="UP000293331"/>
    </source>
</evidence>
<dbReference type="InterPro" id="IPR036259">
    <property type="entry name" value="MFS_trans_sf"/>
</dbReference>
<protein>
    <submittedName>
        <fullName evidence="7">MFS transporter</fullName>
    </submittedName>
</protein>
<keyword evidence="4 6" id="KW-1133">Transmembrane helix</keyword>
<dbReference type="Proteomes" id="UP000293331">
    <property type="component" value="Unassembled WGS sequence"/>
</dbReference>
<feature type="transmembrane region" description="Helical" evidence="6">
    <location>
        <begin position="337"/>
        <end position="358"/>
    </location>
</feature>
<feature type="transmembrane region" description="Helical" evidence="6">
    <location>
        <begin position="56"/>
        <end position="75"/>
    </location>
</feature>
<organism evidence="7 8">
    <name type="scientific">Mucilaginibacter terrigena</name>
    <dbReference type="NCBI Taxonomy" id="2492395"/>
    <lineage>
        <taxon>Bacteria</taxon>
        <taxon>Pseudomonadati</taxon>
        <taxon>Bacteroidota</taxon>
        <taxon>Sphingobacteriia</taxon>
        <taxon>Sphingobacteriales</taxon>
        <taxon>Sphingobacteriaceae</taxon>
        <taxon>Mucilaginibacter</taxon>
    </lineage>
</organism>
<comment type="caution">
    <text evidence="7">The sequence shown here is derived from an EMBL/GenBank/DDBJ whole genome shotgun (WGS) entry which is preliminary data.</text>
</comment>
<evidence type="ECO:0000256" key="3">
    <source>
        <dbReference type="ARBA" id="ARBA00022692"/>
    </source>
</evidence>
<evidence type="ECO:0000313" key="7">
    <source>
        <dbReference type="EMBL" id="RYU91119.1"/>
    </source>
</evidence>
<dbReference type="RefSeq" id="WP_129875379.1">
    <property type="nucleotide sequence ID" value="NZ_SEWG01000002.1"/>
</dbReference>
<dbReference type="PANTHER" id="PTHR43702:SF3">
    <property type="entry name" value="PROTEIN TSGA"/>
    <property type="match status" value="1"/>
</dbReference>
<dbReference type="PANTHER" id="PTHR43702">
    <property type="entry name" value="L-FUCOSE-PROTON SYMPORTER"/>
    <property type="match status" value="1"/>
</dbReference>
<feature type="transmembrane region" description="Helical" evidence="6">
    <location>
        <begin position="409"/>
        <end position="431"/>
    </location>
</feature>
<dbReference type="SUPFAM" id="SSF103473">
    <property type="entry name" value="MFS general substrate transporter"/>
    <property type="match status" value="2"/>
</dbReference>
<feature type="transmembrane region" description="Helical" evidence="6">
    <location>
        <begin position="519"/>
        <end position="538"/>
    </location>
</feature>
<dbReference type="EMBL" id="SEWG01000002">
    <property type="protein sequence ID" value="RYU91119.1"/>
    <property type="molecule type" value="Genomic_DNA"/>
</dbReference>
<reference evidence="7 8" key="1">
    <citation type="submission" date="2019-02" db="EMBL/GenBank/DDBJ databases">
        <title>Bacterial novel species Mucilaginibacter sp. 17JY9-4 isolated from soil.</title>
        <authorList>
            <person name="Jung H.-Y."/>
        </authorList>
    </citation>
    <scope>NUCLEOTIDE SEQUENCE [LARGE SCALE GENOMIC DNA]</scope>
    <source>
        <strain evidence="7 8">17JY9-4</strain>
    </source>
</reference>
<feature type="transmembrane region" description="Helical" evidence="6">
    <location>
        <begin position="150"/>
        <end position="171"/>
    </location>
</feature>
<feature type="transmembrane region" description="Helical" evidence="6">
    <location>
        <begin position="437"/>
        <end position="454"/>
    </location>
</feature>
<dbReference type="InterPro" id="IPR011701">
    <property type="entry name" value="MFS"/>
</dbReference>
<feature type="transmembrane region" description="Helical" evidence="6">
    <location>
        <begin position="485"/>
        <end position="507"/>
    </location>
</feature>
<dbReference type="AlphaFoldDB" id="A0A4Q5LP99"/>
<sequence length="585" mass="62813">MEKTNSKSNGSALYTLVTVFFFWGFLAASNGIFIPFCKAHFHLSQFESQLIDFTFYGGYFIGSLILYFASSATKVDILNKIGYKNGIIYGLLISAVGALIMIPAINSGSFAFILFTFFVIALGFSLQQTAANPFVVALGSAETGTHRLNFAGGVNNFGSIWGPVIVGIVLFGSASAKIPAADVKIASVNNLYLILAGLFIAVAIFFWVSKLPRVTSDEKIEPSNKANRPLGVIFIAFLLILAAGPVSTYFGNKAAKENNVTVNTQLYKDHGGETLEQINNIKKITPQEKADFIFYVKHVNQYKSYMVYASLAIILITLLTTISTSSKHKEGWGAMQYPQLILGMLAIFTYVGVEVTIQSNMGALLETPKFGNFTTDQVAPFISLYWGSLMIGRWTGAIAAFNLTKQVKFLLTVIVPFIAFGVVLLVNGISGTNVSTFYPYAGCVAILIIGFLIGNQKPVRTLAIFGVLGAVFMIIGLLTTGMVAVFAFISGGLCCSIMWPSIFSLSVTGLGKYTSQGSAFLIMMILGGSIIPPVQGILADTAGIHNSYIIPVIGFAYLAFFALKAGSILKGQGIDVDNMEASGGH</sequence>
<gene>
    <name evidence="7" type="ORF">EWM62_04040</name>
</gene>
<dbReference type="InterPro" id="IPR050375">
    <property type="entry name" value="MFS_TsgA-like"/>
</dbReference>
<dbReference type="GO" id="GO:0005886">
    <property type="term" value="C:plasma membrane"/>
    <property type="evidence" value="ECO:0007669"/>
    <property type="project" value="UniProtKB-SubCell"/>
</dbReference>
<feature type="transmembrane region" description="Helical" evidence="6">
    <location>
        <begin position="305"/>
        <end position="325"/>
    </location>
</feature>
<feature type="transmembrane region" description="Helical" evidence="6">
    <location>
        <begin position="12"/>
        <end position="36"/>
    </location>
</feature>
<comment type="subcellular location">
    <subcellularLocation>
        <location evidence="1">Cell inner membrane</location>
        <topology evidence="1">Multi-pass membrane protein</topology>
    </subcellularLocation>
</comment>
<dbReference type="GO" id="GO:0022857">
    <property type="term" value="F:transmembrane transporter activity"/>
    <property type="evidence" value="ECO:0007669"/>
    <property type="project" value="InterPro"/>
</dbReference>
<feature type="transmembrane region" description="Helical" evidence="6">
    <location>
        <begin position="111"/>
        <end position="138"/>
    </location>
</feature>
<feature type="transmembrane region" description="Helical" evidence="6">
    <location>
        <begin position="544"/>
        <end position="563"/>
    </location>
</feature>
<evidence type="ECO:0000256" key="6">
    <source>
        <dbReference type="SAM" id="Phobius"/>
    </source>
</evidence>
<dbReference type="Pfam" id="PF07690">
    <property type="entry name" value="MFS_1"/>
    <property type="match status" value="1"/>
</dbReference>